<sequence>MADDDFKFDAAMMGRLAGALSFVVGADHAATKALKAASETGAEKDIKAARTQFLRLKPGDRRAALTMLND</sequence>
<dbReference type="OrthoDB" id="7933735at2"/>
<organism evidence="1 2">
    <name type="scientific">Hyphomicrobium facile</name>
    <dbReference type="NCBI Taxonomy" id="51670"/>
    <lineage>
        <taxon>Bacteria</taxon>
        <taxon>Pseudomonadati</taxon>
        <taxon>Pseudomonadota</taxon>
        <taxon>Alphaproteobacteria</taxon>
        <taxon>Hyphomicrobiales</taxon>
        <taxon>Hyphomicrobiaceae</taxon>
        <taxon>Hyphomicrobium</taxon>
    </lineage>
</organism>
<protein>
    <submittedName>
        <fullName evidence="1">Uncharacterized protein</fullName>
    </submittedName>
</protein>
<dbReference type="AlphaFoldDB" id="A0A1I7NT22"/>
<proteinExistence type="predicted"/>
<keyword evidence="2" id="KW-1185">Reference proteome</keyword>
<gene>
    <name evidence="1" type="ORF">SAMN04488557_3359</name>
</gene>
<reference evidence="2" key="1">
    <citation type="submission" date="2016-10" db="EMBL/GenBank/DDBJ databases">
        <authorList>
            <person name="Varghese N."/>
            <person name="Submissions S."/>
        </authorList>
    </citation>
    <scope>NUCLEOTIDE SEQUENCE [LARGE SCALE GENOMIC DNA]</scope>
    <source>
        <strain evidence="2">DSM 1565</strain>
    </source>
</reference>
<evidence type="ECO:0000313" key="1">
    <source>
        <dbReference type="EMBL" id="SFV37829.1"/>
    </source>
</evidence>
<dbReference type="Proteomes" id="UP000199423">
    <property type="component" value="Unassembled WGS sequence"/>
</dbReference>
<name>A0A1I7NT22_9HYPH</name>
<dbReference type="RefSeq" id="WP_092868839.1">
    <property type="nucleotide sequence ID" value="NZ_FPCH01000003.1"/>
</dbReference>
<evidence type="ECO:0000313" key="2">
    <source>
        <dbReference type="Proteomes" id="UP000199423"/>
    </source>
</evidence>
<dbReference type="EMBL" id="FPCH01000003">
    <property type="protein sequence ID" value="SFV37829.1"/>
    <property type="molecule type" value="Genomic_DNA"/>
</dbReference>
<dbReference type="STRING" id="51670.SAMN04488557_3359"/>
<accession>A0A1I7NT22</accession>